<dbReference type="InterPro" id="IPR011990">
    <property type="entry name" value="TPR-like_helical_dom_sf"/>
</dbReference>
<evidence type="ECO:0000256" key="2">
    <source>
        <dbReference type="SAM" id="MobiDB-lite"/>
    </source>
</evidence>
<dbReference type="GO" id="GO:0006383">
    <property type="term" value="P:transcription by RNA polymerase III"/>
    <property type="evidence" value="ECO:0007669"/>
    <property type="project" value="InterPro"/>
</dbReference>
<organism evidence="3 4">
    <name type="scientific">Dipteronia sinensis</name>
    <dbReference type="NCBI Taxonomy" id="43782"/>
    <lineage>
        <taxon>Eukaryota</taxon>
        <taxon>Viridiplantae</taxon>
        <taxon>Streptophyta</taxon>
        <taxon>Embryophyta</taxon>
        <taxon>Tracheophyta</taxon>
        <taxon>Spermatophyta</taxon>
        <taxon>Magnoliopsida</taxon>
        <taxon>eudicotyledons</taxon>
        <taxon>Gunneridae</taxon>
        <taxon>Pentapetalae</taxon>
        <taxon>rosids</taxon>
        <taxon>malvids</taxon>
        <taxon>Sapindales</taxon>
        <taxon>Sapindaceae</taxon>
        <taxon>Hippocastanoideae</taxon>
        <taxon>Acereae</taxon>
        <taxon>Dipteronia</taxon>
    </lineage>
</organism>
<feature type="coiled-coil region" evidence="1">
    <location>
        <begin position="476"/>
        <end position="503"/>
    </location>
</feature>
<gene>
    <name evidence="3" type="ORF">Dsin_001577</name>
</gene>
<dbReference type="Proteomes" id="UP001281410">
    <property type="component" value="Unassembled WGS sequence"/>
</dbReference>
<dbReference type="EMBL" id="JANJYJ010000001">
    <property type="protein sequence ID" value="KAK3229696.1"/>
    <property type="molecule type" value="Genomic_DNA"/>
</dbReference>
<protein>
    <recommendedName>
        <fullName evidence="5">General transcription factor 3C polypeptide 3</fullName>
    </recommendedName>
</protein>
<dbReference type="PANTHER" id="PTHR23082">
    <property type="entry name" value="TRANSCRIPTION INITIATION FACTOR IIIC TFIIIC , POLYPEPTIDE 3-RELATED"/>
    <property type="match status" value="1"/>
</dbReference>
<sequence>MEETMDFEYEEDFEEDNDNENGEEEDVVVDDEDDVYVFRFKSGGNPLALTENNASGLHIYQQFEHLEYEALASRKREAIASTRILLTQEEGGRGKRTKNKLNPQGEAALHHAHGRCEQAISVLNEVVRFCVELGDYQKAAESYEKIQKLCAEDVEAIKAGAKLYLNCGQLEHSMGILEEYLKGHPSEADLSVLDLLLSILMQNNAHEKDLHHIEHTHMVNISGKELPLKLKIKAGICYFCLGNMEKAEREYIIECLHTSLDVNFIKTQYEIVFACWIFLLVVVLEAMANKLAYKLLIYLLRIKSALIVNGLSTSQNGPVSLKERGQAIKFSNKALHTFENNIDARLTLESLLLENAREDEATALLSPPKSLNSVDQISDKSNPWWLKEKLIMMLCHIYRAKGMPEDFIDTIFPLVHESLCAEALRQKVKVKKRLMQSILNTRVDVCNTKTDSILFPASLVFPIVTLSADSWLLRLIRLKASRAKKLLQKKEKLKQEKKALADVAGVDWHSDDSDVEPPQEVHFDPPLPNLLKDEDHQLSIIDVCKALISPQQYEDASDTNDLSLRLAFIKLPLEKEQLQALGAQMAYDSTDPMHGFDSARYILHQHPYSLAAWNCYYKVISQFTVASHHQDASIDYLEAYRLLPDDPLVNLCVGTALINLALGFRLHNKHRD</sequence>
<dbReference type="SUPFAM" id="SSF48452">
    <property type="entry name" value="TPR-like"/>
    <property type="match status" value="1"/>
</dbReference>
<dbReference type="InterPro" id="IPR039340">
    <property type="entry name" value="Tfc4/TFIIIC-102/Sfc4"/>
</dbReference>
<dbReference type="PANTHER" id="PTHR23082:SF0">
    <property type="entry name" value="GENERAL TRANSCRIPTION FACTOR 3C POLYPEPTIDE 3"/>
    <property type="match status" value="1"/>
</dbReference>
<dbReference type="GO" id="GO:0000127">
    <property type="term" value="C:transcription factor TFIIIC complex"/>
    <property type="evidence" value="ECO:0007669"/>
    <property type="project" value="TreeGrafter"/>
</dbReference>
<dbReference type="Gene3D" id="1.25.40.10">
    <property type="entry name" value="Tetratricopeptide repeat domain"/>
    <property type="match status" value="1"/>
</dbReference>
<evidence type="ECO:0000256" key="1">
    <source>
        <dbReference type="SAM" id="Coils"/>
    </source>
</evidence>
<comment type="caution">
    <text evidence="3">The sequence shown here is derived from an EMBL/GenBank/DDBJ whole genome shotgun (WGS) entry which is preliminary data.</text>
</comment>
<accession>A0AAE0B4N3</accession>
<reference evidence="3" key="1">
    <citation type="journal article" date="2023" name="Plant J.">
        <title>Genome sequences and population genomics provide insights into the demographic history, inbreeding, and mutation load of two 'living fossil' tree species of Dipteronia.</title>
        <authorList>
            <person name="Feng Y."/>
            <person name="Comes H.P."/>
            <person name="Chen J."/>
            <person name="Zhu S."/>
            <person name="Lu R."/>
            <person name="Zhang X."/>
            <person name="Li P."/>
            <person name="Qiu J."/>
            <person name="Olsen K.M."/>
            <person name="Qiu Y."/>
        </authorList>
    </citation>
    <scope>NUCLEOTIDE SEQUENCE</scope>
    <source>
        <strain evidence="3">NBL</strain>
    </source>
</reference>
<keyword evidence="4" id="KW-1185">Reference proteome</keyword>
<feature type="region of interest" description="Disordered" evidence="2">
    <location>
        <begin position="1"/>
        <end position="26"/>
    </location>
</feature>
<dbReference type="AlphaFoldDB" id="A0AAE0B4N3"/>
<evidence type="ECO:0008006" key="5">
    <source>
        <dbReference type="Google" id="ProtNLM"/>
    </source>
</evidence>
<name>A0AAE0B4N3_9ROSI</name>
<evidence type="ECO:0000313" key="3">
    <source>
        <dbReference type="EMBL" id="KAK3229696.1"/>
    </source>
</evidence>
<evidence type="ECO:0000313" key="4">
    <source>
        <dbReference type="Proteomes" id="UP001281410"/>
    </source>
</evidence>
<proteinExistence type="predicted"/>
<keyword evidence="1" id="KW-0175">Coiled coil</keyword>